<evidence type="ECO:0000256" key="1">
    <source>
        <dbReference type="ARBA" id="ARBA00022450"/>
    </source>
</evidence>
<protein>
    <submittedName>
        <fullName evidence="4">Phosphopantetheine-binding protein</fullName>
    </submittedName>
</protein>
<dbReference type="InterPro" id="IPR009081">
    <property type="entry name" value="PP-bd_ACP"/>
</dbReference>
<evidence type="ECO:0000256" key="2">
    <source>
        <dbReference type="ARBA" id="ARBA00022553"/>
    </source>
</evidence>
<dbReference type="PROSITE" id="PS50075">
    <property type="entry name" value="CARRIER"/>
    <property type="match status" value="1"/>
</dbReference>
<keyword evidence="1" id="KW-0596">Phosphopantetheine</keyword>
<dbReference type="Gene3D" id="3.40.50.1820">
    <property type="entry name" value="alpha/beta hydrolase"/>
    <property type="match status" value="1"/>
</dbReference>
<keyword evidence="2" id="KW-0597">Phosphoprotein</keyword>
<dbReference type="PANTHER" id="PTHR44845:SF6">
    <property type="entry name" value="BETA-ALANINE-ACTIVATING ENZYME"/>
    <property type="match status" value="1"/>
</dbReference>
<name>A0A9X3F0Z6_9BACT</name>
<dbReference type="Proteomes" id="UP001150924">
    <property type="component" value="Unassembled WGS sequence"/>
</dbReference>
<evidence type="ECO:0000259" key="3">
    <source>
        <dbReference type="PROSITE" id="PS50075"/>
    </source>
</evidence>
<dbReference type="PANTHER" id="PTHR44845">
    <property type="entry name" value="CARRIER DOMAIN-CONTAINING PROTEIN"/>
    <property type="match status" value="1"/>
</dbReference>
<dbReference type="InterPro" id="IPR036736">
    <property type="entry name" value="ACP-like_sf"/>
</dbReference>
<evidence type="ECO:0000313" key="4">
    <source>
        <dbReference type="EMBL" id="MCY1013999.1"/>
    </source>
</evidence>
<dbReference type="Pfam" id="PF00550">
    <property type="entry name" value="PP-binding"/>
    <property type="match status" value="1"/>
</dbReference>
<sequence>MAELFAKLPGRAPGRDDDFFALGGHSLLAARLLFAVKQRHGVALTMTALFQAPTVAGLASAIKLARLRAAAANGDLDALTAMLAGLREEEAHELLARLDA</sequence>
<gene>
    <name evidence="4" type="ORF">OV079_52460</name>
</gene>
<dbReference type="InterPro" id="IPR006162">
    <property type="entry name" value="Ppantetheine_attach_site"/>
</dbReference>
<accession>A0A9X3F0Z6</accession>
<dbReference type="InterPro" id="IPR029058">
    <property type="entry name" value="AB_hydrolase_fold"/>
</dbReference>
<evidence type="ECO:0000313" key="5">
    <source>
        <dbReference type="Proteomes" id="UP001150924"/>
    </source>
</evidence>
<feature type="domain" description="Carrier" evidence="3">
    <location>
        <begin position="1"/>
        <end position="66"/>
    </location>
</feature>
<dbReference type="AlphaFoldDB" id="A0A9X3F0Z6"/>
<keyword evidence="5" id="KW-1185">Reference proteome</keyword>
<dbReference type="PROSITE" id="PS00012">
    <property type="entry name" value="PHOSPHOPANTETHEINE"/>
    <property type="match status" value="1"/>
</dbReference>
<comment type="caution">
    <text evidence="4">The sequence shown here is derived from an EMBL/GenBank/DDBJ whole genome shotgun (WGS) entry which is preliminary data.</text>
</comment>
<dbReference type="SUPFAM" id="SSF47336">
    <property type="entry name" value="ACP-like"/>
    <property type="match status" value="1"/>
</dbReference>
<proteinExistence type="predicted"/>
<reference evidence="4" key="1">
    <citation type="submission" date="2022-11" db="EMBL/GenBank/DDBJ databases">
        <title>Minimal conservation of predation-associated metabolite biosynthetic gene clusters underscores biosynthetic potential of Myxococcota including descriptions for ten novel species: Archangium lansinium sp. nov., Myxococcus landrumus sp. nov., Nannocystis bai.</title>
        <authorList>
            <person name="Ahearne A."/>
            <person name="Stevens C."/>
            <person name="Phillips K."/>
        </authorList>
    </citation>
    <scope>NUCLEOTIDE SEQUENCE</scope>
    <source>
        <strain evidence="4">Na p29</strain>
    </source>
</reference>
<organism evidence="4 5">
    <name type="scientific">Nannocystis pusilla</name>
    <dbReference type="NCBI Taxonomy" id="889268"/>
    <lineage>
        <taxon>Bacteria</taxon>
        <taxon>Pseudomonadati</taxon>
        <taxon>Myxococcota</taxon>
        <taxon>Polyangia</taxon>
        <taxon>Nannocystales</taxon>
        <taxon>Nannocystaceae</taxon>
        <taxon>Nannocystis</taxon>
    </lineage>
</organism>
<dbReference type="EMBL" id="JAPNKE010000002">
    <property type="protein sequence ID" value="MCY1013999.1"/>
    <property type="molecule type" value="Genomic_DNA"/>
</dbReference>